<evidence type="ECO:0000313" key="1">
    <source>
        <dbReference type="EMBL" id="OGG78781.1"/>
    </source>
</evidence>
<name>A0A1F6EYT7_9BACT</name>
<reference evidence="1 2" key="1">
    <citation type="journal article" date="2016" name="Nat. Commun.">
        <title>Thousands of microbial genomes shed light on interconnected biogeochemical processes in an aquifer system.</title>
        <authorList>
            <person name="Anantharaman K."/>
            <person name="Brown C.T."/>
            <person name="Hug L.A."/>
            <person name="Sharon I."/>
            <person name="Castelle C.J."/>
            <person name="Probst A.J."/>
            <person name="Thomas B.C."/>
            <person name="Singh A."/>
            <person name="Wilkins M.J."/>
            <person name="Karaoz U."/>
            <person name="Brodie E.L."/>
            <person name="Williams K.H."/>
            <person name="Hubbard S.S."/>
            <person name="Banfield J.F."/>
        </authorList>
    </citation>
    <scope>NUCLEOTIDE SEQUENCE [LARGE SCALE GENOMIC DNA]</scope>
</reference>
<comment type="caution">
    <text evidence="1">The sequence shown here is derived from an EMBL/GenBank/DDBJ whole genome shotgun (WGS) entry which is preliminary data.</text>
</comment>
<dbReference type="EMBL" id="MFMJ01000050">
    <property type="protein sequence ID" value="OGG78781.1"/>
    <property type="molecule type" value="Genomic_DNA"/>
</dbReference>
<evidence type="ECO:0000313" key="2">
    <source>
        <dbReference type="Proteomes" id="UP000178919"/>
    </source>
</evidence>
<proteinExistence type="predicted"/>
<dbReference type="InterPro" id="IPR036514">
    <property type="entry name" value="SGNH_hydro_sf"/>
</dbReference>
<dbReference type="AlphaFoldDB" id="A0A1F6EYT7"/>
<protein>
    <recommendedName>
        <fullName evidence="3">SGNH hydrolase-type esterase domain-containing protein</fullName>
    </recommendedName>
</protein>
<organism evidence="1 2">
    <name type="scientific">Candidatus Kaiserbacteria bacterium RIFCSPLOWO2_02_FULL_55_12</name>
    <dbReference type="NCBI Taxonomy" id="1798522"/>
    <lineage>
        <taxon>Bacteria</taxon>
        <taxon>Candidatus Kaiseribacteriota</taxon>
    </lineage>
</organism>
<gene>
    <name evidence="1" type="ORF">A3J11_01790</name>
</gene>
<evidence type="ECO:0008006" key="3">
    <source>
        <dbReference type="Google" id="ProtNLM"/>
    </source>
</evidence>
<accession>A0A1F6EYT7</accession>
<dbReference type="Gene3D" id="3.40.50.1110">
    <property type="entry name" value="SGNH hydrolase"/>
    <property type="match status" value="1"/>
</dbReference>
<sequence length="86" mass="9761">MEKGGWVNRLWFQVAKREEEEYVEIYNQSVSGGTTRTVLERFENEARARGADALIFQTGGNDASYRSTPGNFIVQPEKFRGASQNI</sequence>
<dbReference type="Proteomes" id="UP000178919">
    <property type="component" value="Unassembled WGS sequence"/>
</dbReference>
<dbReference type="SUPFAM" id="SSF52266">
    <property type="entry name" value="SGNH hydrolase"/>
    <property type="match status" value="1"/>
</dbReference>